<dbReference type="GO" id="GO:0006535">
    <property type="term" value="P:cysteine biosynthetic process from serine"/>
    <property type="evidence" value="ECO:0007669"/>
    <property type="project" value="TreeGrafter"/>
</dbReference>
<dbReference type="GO" id="GO:0004414">
    <property type="term" value="F:homoserine O-acetyltransferase activity"/>
    <property type="evidence" value="ECO:0007669"/>
    <property type="project" value="TreeGrafter"/>
</dbReference>
<dbReference type="PANTHER" id="PTHR32268">
    <property type="entry name" value="HOMOSERINE O-ACETYLTRANSFERASE"/>
    <property type="match status" value="1"/>
</dbReference>
<dbReference type="GO" id="GO:0009086">
    <property type="term" value="P:methionine biosynthetic process"/>
    <property type="evidence" value="ECO:0007669"/>
    <property type="project" value="TreeGrafter"/>
</dbReference>
<dbReference type="VEuPathDB" id="CryptoDB:Cvel_19949"/>
<feature type="region of interest" description="Disordered" evidence="2">
    <location>
        <begin position="15"/>
        <end position="117"/>
    </location>
</feature>
<reference evidence="4" key="1">
    <citation type="submission" date="2014-11" db="EMBL/GenBank/DDBJ databases">
        <authorList>
            <person name="Otto D Thomas"/>
            <person name="Naeem Raeece"/>
        </authorList>
    </citation>
    <scope>NUCLEOTIDE SEQUENCE</scope>
</reference>
<dbReference type="InterPro" id="IPR029058">
    <property type="entry name" value="AB_hydrolase_fold"/>
</dbReference>
<dbReference type="GO" id="GO:0009001">
    <property type="term" value="F:serine O-acetyltransferase activity"/>
    <property type="evidence" value="ECO:0007669"/>
    <property type="project" value="TreeGrafter"/>
</dbReference>
<name>A0A0G4G3B6_9ALVE</name>
<proteinExistence type="inferred from homology"/>
<dbReference type="SUPFAM" id="SSF53474">
    <property type="entry name" value="alpha/beta-Hydrolases"/>
    <property type="match status" value="1"/>
</dbReference>
<feature type="compositionally biased region" description="Low complexity" evidence="2">
    <location>
        <begin position="67"/>
        <end position="97"/>
    </location>
</feature>
<evidence type="ECO:0000256" key="2">
    <source>
        <dbReference type="SAM" id="MobiDB-lite"/>
    </source>
</evidence>
<dbReference type="InterPro" id="IPR000073">
    <property type="entry name" value="AB_hydrolase_1"/>
</dbReference>
<dbReference type="NCBIfam" id="NF001209">
    <property type="entry name" value="PRK00175.1"/>
    <property type="match status" value="1"/>
</dbReference>
<dbReference type="Gene3D" id="3.40.50.1820">
    <property type="entry name" value="alpha/beta hydrolase"/>
    <property type="match status" value="1"/>
</dbReference>
<feature type="domain" description="AB hydrolase-1" evidence="3">
    <location>
        <begin position="203"/>
        <end position="488"/>
    </location>
</feature>
<dbReference type="AlphaFoldDB" id="A0A0G4G3B6"/>
<dbReference type="EMBL" id="CDMZ01000834">
    <property type="protein sequence ID" value="CEM22388.1"/>
    <property type="molecule type" value="Genomic_DNA"/>
</dbReference>
<evidence type="ECO:0000259" key="3">
    <source>
        <dbReference type="Pfam" id="PF00561"/>
    </source>
</evidence>
<protein>
    <recommendedName>
        <fullName evidence="3">AB hydrolase-1 domain-containing protein</fullName>
    </recommendedName>
</protein>
<dbReference type="Pfam" id="PF00561">
    <property type="entry name" value="Abhydrolase_1"/>
    <property type="match status" value="1"/>
</dbReference>
<dbReference type="GO" id="GO:0009092">
    <property type="term" value="P:homoserine metabolic process"/>
    <property type="evidence" value="ECO:0007669"/>
    <property type="project" value="TreeGrafter"/>
</dbReference>
<sequence>MFLQSVQRHWRRPLSFGGLTSKSSNPLNSLSLLSTPSASSSSAPSAPTRSSHGHGRPFFTQARKPAGGSTTSLSSPSRRSELRQQQQGLAATAAAAAEKMYQEDGGPAASPHPSRVNVATARTKKSSAFLLGPEPSYVNDVEGCEIYHHRVPFQVEFGGVLPELDIAYETWGTMNEKRDNVILLTCGLSASSHARSHSKNPKPGWWENFIGPGAALDTNHFFIICVNHLGGCGGSTGPSSINPATNKPYGLDFPLFTVQDMVRVHFTLLDYLGIDRLHAVVGSSLGGMQSLCAASLYPHRVGRVVSISACIESHPMSIALRYVQRQVLMADPNFHGGTYYGKAFPWRGMQLARCIGTISYRSGPEWEERFGRQRGSASPSLDSDFIIEGYLEHQGRKWCLQYDPNSMLVISKAMDLFTLEKAATEEGVPSLEEGMKGVQMPALIMGVSSDVLFPVWQQKQVADILRAVGNRHVVYYELDAQYGHDTFLIDVASIGGAVKGHLEQRHTDLPNIN</sequence>
<dbReference type="GO" id="GO:0005739">
    <property type="term" value="C:mitochondrion"/>
    <property type="evidence" value="ECO:0007669"/>
    <property type="project" value="TreeGrafter"/>
</dbReference>
<gene>
    <name evidence="4" type="ORF">Cvel_19949</name>
</gene>
<comment type="similarity">
    <text evidence="1">Belongs to the AB hydrolase superfamily. MetX family.</text>
</comment>
<evidence type="ECO:0000256" key="1">
    <source>
        <dbReference type="ARBA" id="ARBA00006886"/>
    </source>
</evidence>
<evidence type="ECO:0000313" key="4">
    <source>
        <dbReference type="EMBL" id="CEM22388.1"/>
    </source>
</evidence>
<dbReference type="NCBIfam" id="TIGR01392">
    <property type="entry name" value="homoserO_Ac_trn"/>
    <property type="match status" value="1"/>
</dbReference>
<organism evidence="4">
    <name type="scientific">Chromera velia CCMP2878</name>
    <dbReference type="NCBI Taxonomy" id="1169474"/>
    <lineage>
        <taxon>Eukaryota</taxon>
        <taxon>Sar</taxon>
        <taxon>Alveolata</taxon>
        <taxon>Colpodellida</taxon>
        <taxon>Chromeraceae</taxon>
        <taxon>Chromera</taxon>
    </lineage>
</organism>
<dbReference type="HAMAP" id="MF_00296">
    <property type="entry name" value="MetX_acyltransf"/>
    <property type="match status" value="1"/>
</dbReference>
<accession>A0A0G4G3B6</accession>
<dbReference type="InterPro" id="IPR008220">
    <property type="entry name" value="HAT_MetX-like"/>
</dbReference>
<dbReference type="PANTHER" id="PTHR32268:SF16">
    <property type="entry name" value="SERINE O-SUCCINYLTRANSFERASE"/>
    <property type="match status" value="1"/>
</dbReference>
<feature type="compositionally biased region" description="Low complexity" evidence="2">
    <location>
        <begin position="19"/>
        <end position="50"/>
    </location>
</feature>
<dbReference type="PhylomeDB" id="A0A0G4G3B6"/>